<dbReference type="GO" id="GO:0000139">
    <property type="term" value="C:Golgi membrane"/>
    <property type="evidence" value="ECO:0007669"/>
    <property type="project" value="TreeGrafter"/>
</dbReference>
<dbReference type="AlphaFoldDB" id="A0A9W7L1B6"/>
<dbReference type="OrthoDB" id="28257at2759"/>
<evidence type="ECO:0000256" key="3">
    <source>
        <dbReference type="ARBA" id="ARBA00022692"/>
    </source>
</evidence>
<evidence type="ECO:0000256" key="2">
    <source>
        <dbReference type="ARBA" id="ARBA00008096"/>
    </source>
</evidence>
<comment type="similarity">
    <text evidence="2">Belongs to the SVP26 family.</text>
</comment>
<dbReference type="GO" id="GO:0030134">
    <property type="term" value="C:COPII-coated ER to Golgi transport vesicle"/>
    <property type="evidence" value="ECO:0007669"/>
    <property type="project" value="TreeGrafter"/>
</dbReference>
<dbReference type="EMBL" id="BRYA01000530">
    <property type="protein sequence ID" value="GMI21469.1"/>
    <property type="molecule type" value="Genomic_DNA"/>
</dbReference>
<protein>
    <recommendedName>
        <fullName evidence="9">Protein TEX261</fullName>
    </recommendedName>
</protein>
<comment type="subcellular location">
    <subcellularLocation>
        <location evidence="1">Membrane</location>
        <topology evidence="1">Multi-pass membrane protein</topology>
    </subcellularLocation>
</comment>
<evidence type="ECO:0000256" key="1">
    <source>
        <dbReference type="ARBA" id="ARBA00004141"/>
    </source>
</evidence>
<dbReference type="InterPro" id="IPR007277">
    <property type="entry name" value="Svp26/Tex261"/>
</dbReference>
<keyword evidence="3 6" id="KW-0812">Transmembrane</keyword>
<evidence type="ECO:0000256" key="6">
    <source>
        <dbReference type="SAM" id="Phobius"/>
    </source>
</evidence>
<keyword evidence="4 6" id="KW-1133">Transmembrane helix</keyword>
<reference evidence="8" key="1">
    <citation type="journal article" date="2023" name="Commun. Biol.">
        <title>Genome analysis of Parmales, the sister group of diatoms, reveals the evolutionary specialization of diatoms from phago-mixotrophs to photoautotrophs.</title>
        <authorList>
            <person name="Ban H."/>
            <person name="Sato S."/>
            <person name="Yoshikawa S."/>
            <person name="Yamada K."/>
            <person name="Nakamura Y."/>
            <person name="Ichinomiya M."/>
            <person name="Sato N."/>
            <person name="Blanc-Mathieu R."/>
            <person name="Endo H."/>
            <person name="Kuwata A."/>
            <person name="Ogata H."/>
        </authorList>
    </citation>
    <scope>NUCLEOTIDE SEQUENCE [LARGE SCALE GENOMIC DNA]</scope>
</reference>
<evidence type="ECO:0008006" key="9">
    <source>
        <dbReference type="Google" id="ProtNLM"/>
    </source>
</evidence>
<feature type="transmembrane region" description="Helical" evidence="6">
    <location>
        <begin position="125"/>
        <end position="145"/>
    </location>
</feature>
<accession>A0A9W7L1B6</accession>
<feature type="transmembrane region" description="Helical" evidence="6">
    <location>
        <begin position="96"/>
        <end position="118"/>
    </location>
</feature>
<evidence type="ECO:0000256" key="4">
    <source>
        <dbReference type="ARBA" id="ARBA00022989"/>
    </source>
</evidence>
<dbReference type="PANTHER" id="PTHR13144:SF0">
    <property type="entry name" value="PROTEIN TEX261"/>
    <property type="match status" value="1"/>
</dbReference>
<evidence type="ECO:0000313" key="8">
    <source>
        <dbReference type="Proteomes" id="UP001165065"/>
    </source>
</evidence>
<gene>
    <name evidence="7" type="ORF">TrCOL_g3131</name>
</gene>
<name>A0A9W7L1B6_9STRA</name>
<dbReference type="GO" id="GO:0097020">
    <property type="term" value="F:COPII receptor activity"/>
    <property type="evidence" value="ECO:0007669"/>
    <property type="project" value="InterPro"/>
</dbReference>
<keyword evidence="5 6" id="KW-0472">Membrane</keyword>
<feature type="transmembrane region" description="Helical" evidence="6">
    <location>
        <begin position="6"/>
        <end position="35"/>
    </location>
</feature>
<sequence>MGTPNWIFWMITTLFGYIAMFVLAICIACGLYCAAELAEEYSSIARRVLNYSLGTVFLVHFLLLFSGVPFLPLFTSTLCNLVYLTLLPSFPYVEPLSLPSVSSLLAVLGTHYTWFSYFHNTYTPILQVTGFFLVMIWGVPLMFFVSLSLPSDGLPVGIGGERVGQKKGGGNVFKGAVETAQEWWGRRGETKSKRMGMGKYN</sequence>
<proteinExistence type="inferred from homology"/>
<dbReference type="GO" id="GO:0005789">
    <property type="term" value="C:endoplasmic reticulum membrane"/>
    <property type="evidence" value="ECO:0007669"/>
    <property type="project" value="TreeGrafter"/>
</dbReference>
<comment type="caution">
    <text evidence="7">The sequence shown here is derived from an EMBL/GenBank/DDBJ whole genome shotgun (WGS) entry which is preliminary data.</text>
</comment>
<dbReference type="GO" id="GO:0006888">
    <property type="term" value="P:endoplasmic reticulum to Golgi vesicle-mediated transport"/>
    <property type="evidence" value="ECO:0007669"/>
    <property type="project" value="InterPro"/>
</dbReference>
<dbReference type="PANTHER" id="PTHR13144">
    <property type="entry name" value="TEX261 PROTEIN"/>
    <property type="match status" value="1"/>
</dbReference>
<dbReference type="Proteomes" id="UP001165065">
    <property type="component" value="Unassembled WGS sequence"/>
</dbReference>
<keyword evidence="8" id="KW-1185">Reference proteome</keyword>
<evidence type="ECO:0000256" key="5">
    <source>
        <dbReference type="ARBA" id="ARBA00023136"/>
    </source>
</evidence>
<organism evidence="7 8">
    <name type="scientific">Triparma columacea</name>
    <dbReference type="NCBI Taxonomy" id="722753"/>
    <lineage>
        <taxon>Eukaryota</taxon>
        <taxon>Sar</taxon>
        <taxon>Stramenopiles</taxon>
        <taxon>Ochrophyta</taxon>
        <taxon>Bolidophyceae</taxon>
        <taxon>Parmales</taxon>
        <taxon>Triparmaceae</taxon>
        <taxon>Triparma</taxon>
    </lineage>
</organism>
<evidence type="ECO:0000313" key="7">
    <source>
        <dbReference type="EMBL" id="GMI21469.1"/>
    </source>
</evidence>
<dbReference type="Pfam" id="PF04148">
    <property type="entry name" value="Erv26"/>
    <property type="match status" value="1"/>
</dbReference>
<feature type="transmembrane region" description="Helical" evidence="6">
    <location>
        <begin position="56"/>
        <end position="84"/>
    </location>
</feature>